<feature type="domain" description="Helicase C-terminal" evidence="10">
    <location>
        <begin position="194"/>
        <end position="287"/>
    </location>
</feature>
<comment type="catalytic activity">
    <reaction evidence="7">
        <text>Couples ATP hydrolysis with the unwinding of duplex DNA by translocating in the 3'-5' direction.</text>
        <dbReference type="EC" id="5.6.2.4"/>
    </reaction>
</comment>
<evidence type="ECO:0000256" key="4">
    <source>
        <dbReference type="ARBA" id="ARBA00022840"/>
    </source>
</evidence>
<evidence type="ECO:0000259" key="10">
    <source>
        <dbReference type="PROSITE" id="PS51194"/>
    </source>
</evidence>
<dbReference type="Gene3D" id="3.40.50.300">
    <property type="entry name" value="P-loop containing nucleotide triphosphate hydrolases"/>
    <property type="match status" value="2"/>
</dbReference>
<keyword evidence="11" id="KW-0347">Helicase</keyword>
<dbReference type="Proteomes" id="UP000548632">
    <property type="component" value="Unassembled WGS sequence"/>
</dbReference>
<feature type="non-terminal residue" evidence="11">
    <location>
        <position position="287"/>
    </location>
</feature>
<dbReference type="GO" id="GO:0006281">
    <property type="term" value="P:DNA repair"/>
    <property type="evidence" value="ECO:0007669"/>
    <property type="project" value="TreeGrafter"/>
</dbReference>
<proteinExistence type="inferred from homology"/>
<dbReference type="Pfam" id="PF00271">
    <property type="entry name" value="Helicase_C"/>
    <property type="match status" value="1"/>
</dbReference>
<sequence>EQQRLLVVQKTGWGKSIVYFIATQLLREAGCGPTLLISPLLALMRNQIAAAERMGIRAATINSDNKDEWLAIEMQMRNHCVDMLLISPERLANERFRSIVLAPMAARIALLVVDEAHCISDWGHDFRPHYRLIERMVRTLPPNLRLLATTATANNRVMEDLTATLGPQLTVLRGDLNRPSLTLQTIRLPNQAERLAWLAEQIPQLANSGIVYTLTVRDAEQVANWLLTCGINVAAYHSETERRPELEQALLDNQVKALIATTALGMGYDKPDLGFVIHYQMPGSVVH</sequence>
<dbReference type="InterPro" id="IPR014001">
    <property type="entry name" value="Helicase_ATP-bd"/>
</dbReference>
<evidence type="ECO:0000256" key="2">
    <source>
        <dbReference type="ARBA" id="ARBA00022741"/>
    </source>
</evidence>
<dbReference type="EC" id="5.6.2.4" evidence="8"/>
<dbReference type="RefSeq" id="WP_182585050.1">
    <property type="nucleotide sequence ID" value="NZ_JABVCQ010000089.1"/>
</dbReference>
<dbReference type="GO" id="GO:0030894">
    <property type="term" value="C:replisome"/>
    <property type="evidence" value="ECO:0007669"/>
    <property type="project" value="TreeGrafter"/>
</dbReference>
<comment type="similarity">
    <text evidence="1">Belongs to the helicase family. RecQ subfamily.</text>
</comment>
<dbReference type="GO" id="GO:0005524">
    <property type="term" value="F:ATP binding"/>
    <property type="evidence" value="ECO:0007669"/>
    <property type="project" value="UniProtKB-KW"/>
</dbReference>
<reference evidence="11 12" key="1">
    <citation type="journal article" date="2020" name="Arch. Microbiol.">
        <title>The genome sequence of the giant phototrophic gammaproteobacterium Thiospirillum jenense gives insight into its physiological properties and phylogenetic relationships.</title>
        <authorList>
            <person name="Imhoff J.F."/>
            <person name="Meyer T.E."/>
            <person name="Kyndt J.A."/>
        </authorList>
    </citation>
    <scope>NUCLEOTIDE SEQUENCE [LARGE SCALE GENOMIC DNA]</scope>
    <source>
        <strain evidence="11 12">DSM 216</strain>
    </source>
</reference>
<dbReference type="InterPro" id="IPR002464">
    <property type="entry name" value="DNA/RNA_helicase_DEAH_CS"/>
</dbReference>
<dbReference type="SMART" id="SM00490">
    <property type="entry name" value="HELICc"/>
    <property type="match status" value="1"/>
</dbReference>
<dbReference type="InterPro" id="IPR001650">
    <property type="entry name" value="Helicase_C-like"/>
</dbReference>
<evidence type="ECO:0000256" key="6">
    <source>
        <dbReference type="ARBA" id="ARBA00023235"/>
    </source>
</evidence>
<dbReference type="PANTHER" id="PTHR13710:SF105">
    <property type="entry name" value="ATP-DEPENDENT DNA HELICASE Q1"/>
    <property type="match status" value="1"/>
</dbReference>
<dbReference type="GO" id="GO:0043138">
    <property type="term" value="F:3'-5' DNA helicase activity"/>
    <property type="evidence" value="ECO:0007669"/>
    <property type="project" value="UniProtKB-EC"/>
</dbReference>
<dbReference type="GO" id="GO:0003677">
    <property type="term" value="F:DNA binding"/>
    <property type="evidence" value="ECO:0007669"/>
    <property type="project" value="UniProtKB-KW"/>
</dbReference>
<dbReference type="SMART" id="SM00487">
    <property type="entry name" value="DEXDc"/>
    <property type="match status" value="1"/>
</dbReference>
<evidence type="ECO:0000256" key="8">
    <source>
        <dbReference type="ARBA" id="ARBA00034808"/>
    </source>
</evidence>
<evidence type="ECO:0000256" key="7">
    <source>
        <dbReference type="ARBA" id="ARBA00034617"/>
    </source>
</evidence>
<evidence type="ECO:0000313" key="11">
    <source>
        <dbReference type="EMBL" id="MBB1127438.1"/>
    </source>
</evidence>
<dbReference type="Pfam" id="PF00270">
    <property type="entry name" value="DEAD"/>
    <property type="match status" value="1"/>
</dbReference>
<dbReference type="PROSITE" id="PS51194">
    <property type="entry name" value="HELICASE_CTER"/>
    <property type="match status" value="1"/>
</dbReference>
<evidence type="ECO:0000259" key="9">
    <source>
        <dbReference type="PROSITE" id="PS51192"/>
    </source>
</evidence>
<feature type="non-terminal residue" evidence="11">
    <location>
        <position position="1"/>
    </location>
</feature>
<evidence type="ECO:0000256" key="5">
    <source>
        <dbReference type="ARBA" id="ARBA00023125"/>
    </source>
</evidence>
<dbReference type="InterPro" id="IPR027417">
    <property type="entry name" value="P-loop_NTPase"/>
</dbReference>
<name>A0A839HLQ1_9GAMM</name>
<evidence type="ECO:0000313" key="12">
    <source>
        <dbReference type="Proteomes" id="UP000548632"/>
    </source>
</evidence>
<dbReference type="GO" id="GO:0043590">
    <property type="term" value="C:bacterial nucleoid"/>
    <property type="evidence" value="ECO:0007669"/>
    <property type="project" value="TreeGrafter"/>
</dbReference>
<keyword evidence="5" id="KW-0238">DNA-binding</keyword>
<dbReference type="InterPro" id="IPR011545">
    <property type="entry name" value="DEAD/DEAH_box_helicase_dom"/>
</dbReference>
<dbReference type="PROSITE" id="PS00690">
    <property type="entry name" value="DEAH_ATP_HELICASE"/>
    <property type="match status" value="1"/>
</dbReference>
<keyword evidence="6" id="KW-0413">Isomerase</keyword>
<dbReference type="GO" id="GO:0006310">
    <property type="term" value="P:DNA recombination"/>
    <property type="evidence" value="ECO:0007669"/>
    <property type="project" value="TreeGrafter"/>
</dbReference>
<dbReference type="EMBL" id="JABVCQ010000089">
    <property type="protein sequence ID" value="MBB1127438.1"/>
    <property type="molecule type" value="Genomic_DNA"/>
</dbReference>
<dbReference type="GO" id="GO:0009378">
    <property type="term" value="F:four-way junction helicase activity"/>
    <property type="evidence" value="ECO:0007669"/>
    <property type="project" value="TreeGrafter"/>
</dbReference>
<keyword evidence="3" id="KW-0378">Hydrolase</keyword>
<organism evidence="11 12">
    <name type="scientific">Thiospirillum jenense</name>
    <dbReference type="NCBI Taxonomy" id="1653858"/>
    <lineage>
        <taxon>Bacteria</taxon>
        <taxon>Pseudomonadati</taxon>
        <taxon>Pseudomonadota</taxon>
        <taxon>Gammaproteobacteria</taxon>
        <taxon>Chromatiales</taxon>
        <taxon>Chromatiaceae</taxon>
        <taxon>Thiospirillum</taxon>
    </lineage>
</organism>
<evidence type="ECO:0000256" key="3">
    <source>
        <dbReference type="ARBA" id="ARBA00022801"/>
    </source>
</evidence>
<dbReference type="AlphaFoldDB" id="A0A839HLQ1"/>
<dbReference type="GO" id="GO:0005737">
    <property type="term" value="C:cytoplasm"/>
    <property type="evidence" value="ECO:0007669"/>
    <property type="project" value="TreeGrafter"/>
</dbReference>
<gene>
    <name evidence="11" type="ORF">HUK38_14640</name>
</gene>
<accession>A0A839HLQ1</accession>
<feature type="domain" description="Helicase ATP-binding" evidence="9">
    <location>
        <begin position="1"/>
        <end position="171"/>
    </location>
</feature>
<dbReference type="GO" id="GO:0016787">
    <property type="term" value="F:hydrolase activity"/>
    <property type="evidence" value="ECO:0007669"/>
    <property type="project" value="UniProtKB-KW"/>
</dbReference>
<protein>
    <recommendedName>
        <fullName evidence="8">DNA 3'-5' helicase</fullName>
        <ecNumber evidence="8">5.6.2.4</ecNumber>
    </recommendedName>
</protein>
<evidence type="ECO:0000256" key="1">
    <source>
        <dbReference type="ARBA" id="ARBA00005446"/>
    </source>
</evidence>
<keyword evidence="2" id="KW-0547">Nucleotide-binding</keyword>
<dbReference type="PROSITE" id="PS51192">
    <property type="entry name" value="HELICASE_ATP_BIND_1"/>
    <property type="match status" value="1"/>
</dbReference>
<dbReference type="PANTHER" id="PTHR13710">
    <property type="entry name" value="DNA HELICASE RECQ FAMILY MEMBER"/>
    <property type="match status" value="1"/>
</dbReference>
<comment type="caution">
    <text evidence="11">The sequence shown here is derived from an EMBL/GenBank/DDBJ whole genome shotgun (WGS) entry which is preliminary data.</text>
</comment>
<dbReference type="SUPFAM" id="SSF52540">
    <property type="entry name" value="P-loop containing nucleoside triphosphate hydrolases"/>
    <property type="match status" value="1"/>
</dbReference>
<keyword evidence="12" id="KW-1185">Reference proteome</keyword>
<keyword evidence="4" id="KW-0067">ATP-binding</keyword>